<feature type="transmembrane region" description="Helical" evidence="1">
    <location>
        <begin position="44"/>
        <end position="67"/>
    </location>
</feature>
<keyword evidence="1" id="KW-1133">Transmembrane helix</keyword>
<dbReference type="Proteomes" id="UP000095552">
    <property type="component" value="Unassembled WGS sequence"/>
</dbReference>
<keyword evidence="1" id="KW-0812">Transmembrane</keyword>
<sequence>MNEFNLSDKELKALLQSEGLEEPSLSFNRVVLEKAKAADKAKHLIIPIWVKVLFAVIVLTPIGYLAFAQGLNLGTEELDLPVPELSLNIGLNSTYKYISLLSVGVIWMAFFFNRYLTRQN</sequence>
<comment type="caution">
    <text evidence="2">The sequence shown here is derived from an EMBL/GenBank/DDBJ whole genome shotgun (WGS) entry which is preliminary data.</text>
</comment>
<dbReference type="RefSeq" id="WP_069833963.1">
    <property type="nucleotide sequence ID" value="NZ_MDGQ01000003.1"/>
</dbReference>
<proteinExistence type="predicted"/>
<evidence type="ECO:0000256" key="1">
    <source>
        <dbReference type="SAM" id="Phobius"/>
    </source>
</evidence>
<name>A0A1E5T5K0_9BACT</name>
<organism evidence="2 3">
    <name type="scientific">Roseivirga misakiensis</name>
    <dbReference type="NCBI Taxonomy" id="1563681"/>
    <lineage>
        <taxon>Bacteria</taxon>
        <taxon>Pseudomonadati</taxon>
        <taxon>Bacteroidota</taxon>
        <taxon>Cytophagia</taxon>
        <taxon>Cytophagales</taxon>
        <taxon>Roseivirgaceae</taxon>
        <taxon>Roseivirga</taxon>
    </lineage>
</organism>
<gene>
    <name evidence="2" type="ORF">BFP71_03005</name>
</gene>
<dbReference type="AlphaFoldDB" id="A0A1E5T5K0"/>
<accession>A0A1E5T5K0</accession>
<evidence type="ECO:0000313" key="2">
    <source>
        <dbReference type="EMBL" id="OEK06651.1"/>
    </source>
</evidence>
<keyword evidence="3" id="KW-1185">Reference proteome</keyword>
<dbReference type="OrthoDB" id="981777at2"/>
<protein>
    <recommendedName>
        <fullName evidence="4">DUF5056 domain-containing protein</fullName>
    </recommendedName>
</protein>
<reference evidence="2 3" key="1">
    <citation type="submission" date="2016-08" db="EMBL/GenBank/DDBJ databases">
        <title>Draft genome of Fabibacter sp. strain SK-8.</title>
        <authorList>
            <person name="Wong S.-K."/>
            <person name="Hamasaki K."/>
            <person name="Yoshizawa S."/>
        </authorList>
    </citation>
    <scope>NUCLEOTIDE SEQUENCE [LARGE SCALE GENOMIC DNA]</scope>
    <source>
        <strain evidence="2 3">SK-8</strain>
    </source>
</reference>
<feature type="transmembrane region" description="Helical" evidence="1">
    <location>
        <begin position="97"/>
        <end position="116"/>
    </location>
</feature>
<evidence type="ECO:0000313" key="3">
    <source>
        <dbReference type="Proteomes" id="UP000095552"/>
    </source>
</evidence>
<dbReference type="STRING" id="1563681.BFP71_03005"/>
<dbReference type="EMBL" id="MDGQ01000003">
    <property type="protein sequence ID" value="OEK06651.1"/>
    <property type="molecule type" value="Genomic_DNA"/>
</dbReference>
<keyword evidence="1" id="KW-0472">Membrane</keyword>
<evidence type="ECO:0008006" key="4">
    <source>
        <dbReference type="Google" id="ProtNLM"/>
    </source>
</evidence>